<name>A0A0G2FFN6_9PEZI</name>
<sequence length="373" mass="39724">MAKVFLVGGTGHAGGALLDLALQKYPQLHVRVLVRDENKAARLKGKYPTVQTTLGDLSSYQTLQGEARDADIVINTAPDITHQKGISAILAGLKDGSRARKGFYVHLSGAATFYTKDPNGLKEGRTWDDVADIDEILALDQSYTHVPTDNLVRSAAADVHVAIVSPVGIGGISPSLEHPAPLTTGALLGTARAFGCGFQIARGENESGWVHVLDLARATLLLVANALDALLAGGGGGSDTTTTTAQPAEPAGFPLWGTRAYYFVRSEDVSFHDLQAALVPALRRRGIVASAEIRSVTHTQAARTCLAGSCEYDPDAPLPPPDSWVIHLATWFGINMRVRPARLAALGWRPVEKTILGDWEVAIDEFLRREGGA</sequence>
<organism evidence="2 3">
    <name type="scientific">Diaporthe ampelina</name>
    <dbReference type="NCBI Taxonomy" id="1214573"/>
    <lineage>
        <taxon>Eukaryota</taxon>
        <taxon>Fungi</taxon>
        <taxon>Dikarya</taxon>
        <taxon>Ascomycota</taxon>
        <taxon>Pezizomycotina</taxon>
        <taxon>Sordariomycetes</taxon>
        <taxon>Sordariomycetidae</taxon>
        <taxon>Diaporthales</taxon>
        <taxon>Diaporthaceae</taxon>
        <taxon>Diaporthe</taxon>
    </lineage>
</organism>
<feature type="domain" description="NAD(P)-binding" evidence="1">
    <location>
        <begin position="8"/>
        <end position="77"/>
    </location>
</feature>
<dbReference type="PANTHER" id="PTHR48079:SF6">
    <property type="entry name" value="NAD(P)-BINDING DOMAIN-CONTAINING PROTEIN-RELATED"/>
    <property type="match status" value="1"/>
</dbReference>
<dbReference type="PANTHER" id="PTHR48079">
    <property type="entry name" value="PROTEIN YEEZ"/>
    <property type="match status" value="1"/>
</dbReference>
<reference evidence="2 3" key="2">
    <citation type="submission" date="2015-05" db="EMBL/GenBank/DDBJ databases">
        <authorList>
            <person name="Morales-Cruz A."/>
            <person name="Amrine K.C."/>
            <person name="Cantu D."/>
        </authorList>
    </citation>
    <scope>NUCLEOTIDE SEQUENCE [LARGE SCALE GENOMIC DNA]</scope>
    <source>
        <strain evidence="2">DA912</strain>
    </source>
</reference>
<comment type="caution">
    <text evidence="2">The sequence shown here is derived from an EMBL/GenBank/DDBJ whole genome shotgun (WGS) entry which is preliminary data.</text>
</comment>
<gene>
    <name evidence="2" type="ORF">UCDDA912_g07074</name>
</gene>
<keyword evidence="3" id="KW-1185">Reference proteome</keyword>
<dbReference type="InterPro" id="IPR051783">
    <property type="entry name" value="NAD(P)-dependent_oxidoreduct"/>
</dbReference>
<accession>A0A0G2FFN6</accession>
<evidence type="ECO:0000313" key="2">
    <source>
        <dbReference type="EMBL" id="KKY32954.1"/>
    </source>
</evidence>
<dbReference type="OrthoDB" id="2130169at2759"/>
<protein>
    <submittedName>
        <fullName evidence="2">Putative nucleoside-diphosphate-sugar epimerase</fullName>
    </submittedName>
</protein>
<evidence type="ECO:0000259" key="1">
    <source>
        <dbReference type="Pfam" id="PF13460"/>
    </source>
</evidence>
<dbReference type="GO" id="GO:0004029">
    <property type="term" value="F:aldehyde dehydrogenase (NAD+) activity"/>
    <property type="evidence" value="ECO:0007669"/>
    <property type="project" value="TreeGrafter"/>
</dbReference>
<dbReference type="STRING" id="1214573.A0A0G2FFN6"/>
<dbReference type="AlphaFoldDB" id="A0A0G2FFN6"/>
<dbReference type="SUPFAM" id="SSF51735">
    <property type="entry name" value="NAD(P)-binding Rossmann-fold domains"/>
    <property type="match status" value="1"/>
</dbReference>
<dbReference type="Gene3D" id="3.40.50.720">
    <property type="entry name" value="NAD(P)-binding Rossmann-like Domain"/>
    <property type="match status" value="1"/>
</dbReference>
<dbReference type="GO" id="GO:0005737">
    <property type="term" value="C:cytoplasm"/>
    <property type="evidence" value="ECO:0007669"/>
    <property type="project" value="TreeGrafter"/>
</dbReference>
<dbReference type="Pfam" id="PF13460">
    <property type="entry name" value="NAD_binding_10"/>
    <property type="match status" value="1"/>
</dbReference>
<dbReference type="InterPro" id="IPR016040">
    <property type="entry name" value="NAD(P)-bd_dom"/>
</dbReference>
<reference evidence="2 3" key="1">
    <citation type="submission" date="2015-05" db="EMBL/GenBank/DDBJ databases">
        <title>Distinctive expansion of gene families associated with plant cell wall degradation and secondary metabolism in the genomes of grapevine trunk pathogens.</title>
        <authorList>
            <person name="Lawrence D.P."/>
            <person name="Travadon R."/>
            <person name="Rolshausen P.E."/>
            <person name="Baumgartner K."/>
        </authorList>
    </citation>
    <scope>NUCLEOTIDE SEQUENCE [LARGE SCALE GENOMIC DNA]</scope>
    <source>
        <strain evidence="2">DA912</strain>
    </source>
</reference>
<evidence type="ECO:0000313" key="3">
    <source>
        <dbReference type="Proteomes" id="UP000034680"/>
    </source>
</evidence>
<dbReference type="EMBL" id="LCUC01000268">
    <property type="protein sequence ID" value="KKY32954.1"/>
    <property type="molecule type" value="Genomic_DNA"/>
</dbReference>
<proteinExistence type="predicted"/>
<dbReference type="Proteomes" id="UP000034680">
    <property type="component" value="Unassembled WGS sequence"/>
</dbReference>
<dbReference type="InterPro" id="IPR036291">
    <property type="entry name" value="NAD(P)-bd_dom_sf"/>
</dbReference>